<proteinExistence type="predicted"/>
<dbReference type="PANTHER" id="PTHR14187:SF5">
    <property type="entry name" value="HEAT SHOCK 70 KDA PROTEIN 12A"/>
    <property type="match status" value="1"/>
</dbReference>
<name>A0ABY7EWJ6_MYAAR</name>
<dbReference type="EMBL" id="CP111019">
    <property type="protein sequence ID" value="WAR12908.1"/>
    <property type="molecule type" value="Genomic_DNA"/>
</dbReference>
<dbReference type="Gene3D" id="3.90.640.10">
    <property type="entry name" value="Actin, Chain A, domain 4"/>
    <property type="match status" value="1"/>
</dbReference>
<gene>
    <name evidence="1" type="ORF">MAR_027088</name>
</gene>
<dbReference type="Gene3D" id="3.30.420.40">
    <property type="match status" value="2"/>
</dbReference>
<sequence>MRESAMNAGMNVNNIRLVTEPEAASMYIRDMCIQTKGNKNITPLEPGAKYFLVDIGAGTVDLCVHEVLKKGNLMELYPAAGAHFGGSNVNFQFEELLKELFGNECIQMMKRNKMFKYFNLLQEFEDKKRQFDPSAKDVVLSVEFVVQEFEEHSTESMNERISSGKFHNKLKYEKDTGNAVTLVYRWKTLALLTPEVTFRLRPT</sequence>
<dbReference type="SUPFAM" id="SSF53067">
    <property type="entry name" value="Actin-like ATPase domain"/>
    <property type="match status" value="1"/>
</dbReference>
<reference evidence="1" key="1">
    <citation type="submission" date="2022-11" db="EMBL/GenBank/DDBJ databases">
        <title>Centuries of genome instability and evolution in soft-shell clam transmissible cancer (bioRxiv).</title>
        <authorList>
            <person name="Hart S.F.M."/>
            <person name="Yonemitsu M.A."/>
            <person name="Giersch R.M."/>
            <person name="Beal B.F."/>
            <person name="Arriagada G."/>
            <person name="Davis B.W."/>
            <person name="Ostrander E.A."/>
            <person name="Goff S.P."/>
            <person name="Metzger M.J."/>
        </authorList>
    </citation>
    <scope>NUCLEOTIDE SEQUENCE</scope>
    <source>
        <strain evidence="1">MELC-2E11</strain>
        <tissue evidence="1">Siphon/mantle</tissue>
    </source>
</reference>
<dbReference type="InterPro" id="IPR043129">
    <property type="entry name" value="ATPase_NBD"/>
</dbReference>
<organism evidence="1 2">
    <name type="scientific">Mya arenaria</name>
    <name type="common">Soft-shell clam</name>
    <dbReference type="NCBI Taxonomy" id="6604"/>
    <lineage>
        <taxon>Eukaryota</taxon>
        <taxon>Metazoa</taxon>
        <taxon>Spiralia</taxon>
        <taxon>Lophotrochozoa</taxon>
        <taxon>Mollusca</taxon>
        <taxon>Bivalvia</taxon>
        <taxon>Autobranchia</taxon>
        <taxon>Heteroconchia</taxon>
        <taxon>Euheterodonta</taxon>
        <taxon>Imparidentia</taxon>
        <taxon>Neoheterodontei</taxon>
        <taxon>Myida</taxon>
        <taxon>Myoidea</taxon>
        <taxon>Myidae</taxon>
        <taxon>Mya</taxon>
    </lineage>
</organism>
<evidence type="ECO:0000313" key="2">
    <source>
        <dbReference type="Proteomes" id="UP001164746"/>
    </source>
</evidence>
<protein>
    <submittedName>
        <fullName evidence="1">HS12A-like protein</fullName>
    </submittedName>
</protein>
<dbReference type="Proteomes" id="UP001164746">
    <property type="component" value="Chromosome 8"/>
</dbReference>
<dbReference type="PANTHER" id="PTHR14187">
    <property type="entry name" value="ALPHA KINASE/ELONGATION FACTOR 2 KINASE"/>
    <property type="match status" value="1"/>
</dbReference>
<evidence type="ECO:0000313" key="1">
    <source>
        <dbReference type="EMBL" id="WAR12908.1"/>
    </source>
</evidence>
<accession>A0ABY7EWJ6</accession>
<keyword evidence="2" id="KW-1185">Reference proteome</keyword>